<dbReference type="GeneID" id="300653525"/>
<comment type="cofactor">
    <cofactor evidence="1">
        <name>FAD</name>
        <dbReference type="ChEBI" id="CHEBI:57692"/>
    </cofactor>
</comment>
<dbReference type="PANTHER" id="PTHR11985">
    <property type="entry name" value="GLYCEROL-3-PHOSPHATE DEHYDROGENASE"/>
    <property type="match status" value="1"/>
</dbReference>
<dbReference type="SUPFAM" id="SSF51905">
    <property type="entry name" value="FAD/NAD(P)-binding domain"/>
    <property type="match status" value="1"/>
</dbReference>
<reference evidence="9 10" key="1">
    <citation type="journal article" date="2016" name="Int. J. Syst. Evol. Microbiol.">
        <title>Pyruvatibacter mobilis gen. nov., sp. nov., a marine bacterium from the culture broth of Picochlorum sp. 122.</title>
        <authorList>
            <person name="Wang G."/>
            <person name="Tang M."/>
            <person name="Wu H."/>
            <person name="Dai S."/>
            <person name="Li T."/>
            <person name="Chen C."/>
            <person name="He H."/>
            <person name="Fan J."/>
            <person name="Xiang W."/>
            <person name="Li X."/>
        </authorList>
    </citation>
    <scope>NUCLEOTIDE SEQUENCE [LARGE SCALE GENOMIC DNA]</scope>
    <source>
        <strain evidence="9 10">GYP-11</strain>
    </source>
</reference>
<dbReference type="InterPro" id="IPR031656">
    <property type="entry name" value="DAO_C"/>
</dbReference>
<keyword evidence="4" id="KW-0319">Glycerol metabolism</keyword>
<dbReference type="SUPFAM" id="SSF54373">
    <property type="entry name" value="FAD-linked reductases, C-terminal domain"/>
    <property type="match status" value="1"/>
</dbReference>
<evidence type="ECO:0000256" key="4">
    <source>
        <dbReference type="ARBA" id="ARBA00022798"/>
    </source>
</evidence>
<dbReference type="Gene3D" id="1.10.8.870">
    <property type="entry name" value="Alpha-glycerophosphate oxidase, cap domain"/>
    <property type="match status" value="1"/>
</dbReference>
<evidence type="ECO:0000256" key="6">
    <source>
        <dbReference type="ARBA" id="ARBA00023002"/>
    </source>
</evidence>
<dbReference type="InterPro" id="IPR000447">
    <property type="entry name" value="G3P_DH_FAD-dep"/>
</dbReference>
<evidence type="ECO:0000256" key="2">
    <source>
        <dbReference type="ARBA" id="ARBA00007330"/>
    </source>
</evidence>
<keyword evidence="5" id="KW-0274">FAD</keyword>
<dbReference type="EMBL" id="WXYQ01000001">
    <property type="protein sequence ID" value="NBG94545.1"/>
    <property type="molecule type" value="Genomic_DNA"/>
</dbReference>
<dbReference type="OrthoDB" id="9766796at2"/>
<dbReference type="GO" id="GO:0046168">
    <property type="term" value="P:glycerol-3-phosphate catabolic process"/>
    <property type="evidence" value="ECO:0007669"/>
    <property type="project" value="TreeGrafter"/>
</dbReference>
<evidence type="ECO:0000256" key="1">
    <source>
        <dbReference type="ARBA" id="ARBA00001974"/>
    </source>
</evidence>
<dbReference type="Pfam" id="PF01266">
    <property type="entry name" value="DAO"/>
    <property type="match status" value="1"/>
</dbReference>
<gene>
    <name evidence="9" type="ORF">GTQ45_02210</name>
</gene>
<dbReference type="GO" id="GO:0004368">
    <property type="term" value="F:glycerol-3-phosphate dehydrogenase (quinone) activity"/>
    <property type="evidence" value="ECO:0007669"/>
    <property type="project" value="InterPro"/>
</dbReference>
<dbReference type="PRINTS" id="PR01001">
    <property type="entry name" value="FADG3PDH"/>
</dbReference>
<dbReference type="PANTHER" id="PTHR11985:SF35">
    <property type="entry name" value="ANAEROBIC GLYCEROL-3-PHOSPHATE DEHYDROGENASE SUBUNIT A"/>
    <property type="match status" value="1"/>
</dbReference>
<dbReference type="InterPro" id="IPR006076">
    <property type="entry name" value="FAD-dep_OxRdtase"/>
</dbReference>
<organism evidence="9 10">
    <name type="scientific">Pyruvatibacter mobilis</name>
    <dbReference type="NCBI Taxonomy" id="1712261"/>
    <lineage>
        <taxon>Bacteria</taxon>
        <taxon>Pseudomonadati</taxon>
        <taxon>Pseudomonadota</taxon>
        <taxon>Alphaproteobacteria</taxon>
        <taxon>Hyphomicrobiales</taxon>
        <taxon>Parvibaculaceae</taxon>
        <taxon>Pyruvatibacter</taxon>
    </lineage>
</organism>
<evidence type="ECO:0000313" key="9">
    <source>
        <dbReference type="EMBL" id="NBG94545.1"/>
    </source>
</evidence>
<evidence type="ECO:0000256" key="3">
    <source>
        <dbReference type="ARBA" id="ARBA00022630"/>
    </source>
</evidence>
<keyword evidence="6" id="KW-0560">Oxidoreductase</keyword>
<dbReference type="RefSeq" id="WP_160586631.1">
    <property type="nucleotide sequence ID" value="NZ_BMHN01000001.1"/>
</dbReference>
<feature type="domain" description="Alpha-glycerophosphate oxidase C-terminal" evidence="8">
    <location>
        <begin position="411"/>
        <end position="536"/>
    </location>
</feature>
<feature type="domain" description="FAD dependent oxidoreductase" evidence="7">
    <location>
        <begin position="14"/>
        <end position="389"/>
    </location>
</feature>
<dbReference type="PROSITE" id="PS51257">
    <property type="entry name" value="PROKAR_LIPOPROTEIN"/>
    <property type="match status" value="1"/>
</dbReference>
<evidence type="ECO:0000259" key="8">
    <source>
        <dbReference type="Pfam" id="PF16901"/>
    </source>
</evidence>
<accession>A0A845Q7F4</accession>
<proteinExistence type="inferred from homology"/>
<dbReference type="InterPro" id="IPR038299">
    <property type="entry name" value="DAO_C_sf"/>
</dbReference>
<evidence type="ECO:0000313" key="10">
    <source>
        <dbReference type="Proteomes" id="UP000470384"/>
    </source>
</evidence>
<dbReference type="Proteomes" id="UP000470384">
    <property type="component" value="Unassembled WGS sequence"/>
</dbReference>
<name>A0A845Q7F4_9HYPH</name>
<dbReference type="GO" id="GO:0006071">
    <property type="term" value="P:glycerol metabolic process"/>
    <property type="evidence" value="ECO:0007669"/>
    <property type="project" value="UniProtKB-KW"/>
</dbReference>
<evidence type="ECO:0000259" key="7">
    <source>
        <dbReference type="Pfam" id="PF01266"/>
    </source>
</evidence>
<keyword evidence="3" id="KW-0285">Flavoprotein</keyword>
<comment type="similarity">
    <text evidence="2">Belongs to the FAD-dependent glycerol-3-phosphate dehydrogenase family.</text>
</comment>
<dbReference type="Gene3D" id="3.30.9.10">
    <property type="entry name" value="D-Amino Acid Oxidase, subunit A, domain 2"/>
    <property type="match status" value="1"/>
</dbReference>
<dbReference type="Gene3D" id="3.50.50.60">
    <property type="entry name" value="FAD/NAD(P)-binding domain"/>
    <property type="match status" value="1"/>
</dbReference>
<keyword evidence="10" id="KW-1185">Reference proteome</keyword>
<comment type="caution">
    <text evidence="9">The sequence shown here is derived from an EMBL/GenBank/DDBJ whole genome shotgun (WGS) entry which is preliminary data.</text>
</comment>
<evidence type="ECO:0000256" key="5">
    <source>
        <dbReference type="ARBA" id="ARBA00022827"/>
    </source>
</evidence>
<dbReference type="AlphaFoldDB" id="A0A845Q7F4"/>
<sequence length="555" mass="60360">MERNLERMAATRHDVLIIGGGITGACIARDAALRGLSVALVEKKDFSSATSSGSSKLVHGGLRYLANFELGLVRESLRERRIWERIAPHMVTPVPFLIPLYGSASALKLKIGLTLYDLLSYDRNRLEDPDKHMPAHRRLTPEEALACAPFLDPNGLKGAMVYYDCQMYSPERIGVECIGDAADNGAHVANYAQVDEILTAGDGNARKVTGARVTDLLDGSSHEIRADLTINATGPWGDMVMALAEQDGAPARGLIRSKGIHLITRKLTDDMALAVMPSGGGHFFVIPWRGHTIIGTTDTVFKGKPDELGVTETDITAFLQVINQGLPGLNLARDDVEHFYAGLRPLVDTNPNDDEKDSYGASRAAEVFDHASEGVEGLLSALGGKWTTSRHLAEQVVDMALEKLDHTGSKCVTATTPVQGGEITRYAEFEAAALKRLPQLAPEIVRNLARNHGSRMDDVVALAESLGQPELLTPLSNETHTVGAQVVYAIRTEMARSLDDILQRRTGLGTLGHPGHDTIRRIAEICRQELGWDDDETTRQITQAEKRFVTIDDAA</sequence>
<protein>
    <submittedName>
        <fullName evidence="9">FAD-dependent oxidoreductase</fullName>
    </submittedName>
</protein>
<dbReference type="InterPro" id="IPR036188">
    <property type="entry name" value="FAD/NAD-bd_sf"/>
</dbReference>
<dbReference type="Pfam" id="PF16901">
    <property type="entry name" value="DAO_C"/>
    <property type="match status" value="1"/>
</dbReference>